<accession>A0A381XVP7</accession>
<feature type="transmembrane region" description="Helical" evidence="1">
    <location>
        <begin position="16"/>
        <end position="33"/>
    </location>
</feature>
<organism evidence="2">
    <name type="scientific">marine metagenome</name>
    <dbReference type="NCBI Taxonomy" id="408172"/>
    <lineage>
        <taxon>unclassified sequences</taxon>
        <taxon>metagenomes</taxon>
        <taxon>ecological metagenomes</taxon>
    </lineage>
</organism>
<evidence type="ECO:0000313" key="2">
    <source>
        <dbReference type="EMBL" id="SVA68700.1"/>
    </source>
</evidence>
<feature type="transmembrane region" description="Helical" evidence="1">
    <location>
        <begin position="78"/>
        <end position="98"/>
    </location>
</feature>
<keyword evidence="1" id="KW-1133">Transmembrane helix</keyword>
<name>A0A381XVP7_9ZZZZ</name>
<proteinExistence type="predicted"/>
<dbReference type="EMBL" id="UINC01016514">
    <property type="protein sequence ID" value="SVA68700.1"/>
    <property type="molecule type" value="Genomic_DNA"/>
</dbReference>
<protein>
    <submittedName>
        <fullName evidence="2">Uncharacterized protein</fullName>
    </submittedName>
</protein>
<gene>
    <name evidence="2" type="ORF">METZ01_LOCUS121554</name>
</gene>
<reference evidence="2" key="1">
    <citation type="submission" date="2018-05" db="EMBL/GenBank/DDBJ databases">
        <authorList>
            <person name="Lanie J.A."/>
            <person name="Ng W.-L."/>
            <person name="Kazmierczak K.M."/>
            <person name="Andrzejewski T.M."/>
            <person name="Davidsen T.M."/>
            <person name="Wayne K.J."/>
            <person name="Tettelin H."/>
            <person name="Glass J.I."/>
            <person name="Rusch D."/>
            <person name="Podicherti R."/>
            <person name="Tsui H.-C.T."/>
            <person name="Winkler M.E."/>
        </authorList>
    </citation>
    <scope>NUCLEOTIDE SEQUENCE</scope>
</reference>
<evidence type="ECO:0000256" key="1">
    <source>
        <dbReference type="SAM" id="Phobius"/>
    </source>
</evidence>
<feature type="transmembrane region" description="Helical" evidence="1">
    <location>
        <begin position="45"/>
        <end position="66"/>
    </location>
</feature>
<sequence length="103" mass="11989">MVAEAFYTDLAEFSKAGFYIVLFAVVGTAWLRARSRNDDSWIPWLHGTIMFHWIVGGLYSGIRMLTTDPVTEMEIRRMFAMEALVCFGIVTFHILWLLDHREE</sequence>
<dbReference type="AlphaFoldDB" id="A0A381XVP7"/>
<keyword evidence="1" id="KW-0472">Membrane</keyword>
<keyword evidence="1" id="KW-0812">Transmembrane</keyword>